<sequence>MFSAAKHGIEITEILSCRMSTKSVMIKQNKGEMKNVEPNLVVLHLLDDVYEVTMAQLLFNLSKHLQLISAYDYFSGLNSITLPLMFFVILQE</sequence>
<keyword evidence="1" id="KW-0472">Membrane</keyword>
<reference evidence="2" key="1">
    <citation type="submission" date="2021-06" db="EMBL/GenBank/DDBJ databases">
        <title>Parelaphostrongylus tenuis whole genome reference sequence.</title>
        <authorList>
            <person name="Garwood T.J."/>
            <person name="Larsen P.A."/>
            <person name="Fountain-Jones N.M."/>
            <person name="Garbe J.R."/>
            <person name="Macchietto M.G."/>
            <person name="Kania S.A."/>
            <person name="Gerhold R.W."/>
            <person name="Richards J.E."/>
            <person name="Wolf T.M."/>
        </authorList>
    </citation>
    <scope>NUCLEOTIDE SEQUENCE</scope>
    <source>
        <strain evidence="2">MNPRO001-30</strain>
        <tissue evidence="2">Meninges</tissue>
    </source>
</reference>
<dbReference type="EMBL" id="JAHQIW010003077">
    <property type="protein sequence ID" value="KAJ1357239.1"/>
    <property type="molecule type" value="Genomic_DNA"/>
</dbReference>
<evidence type="ECO:0000256" key="1">
    <source>
        <dbReference type="SAM" id="Phobius"/>
    </source>
</evidence>
<protein>
    <submittedName>
        <fullName evidence="2">Uncharacterized protein</fullName>
    </submittedName>
</protein>
<dbReference type="AlphaFoldDB" id="A0AAD5N438"/>
<gene>
    <name evidence="2" type="ORF">KIN20_015340</name>
</gene>
<organism evidence="2 3">
    <name type="scientific">Parelaphostrongylus tenuis</name>
    <name type="common">Meningeal worm</name>
    <dbReference type="NCBI Taxonomy" id="148309"/>
    <lineage>
        <taxon>Eukaryota</taxon>
        <taxon>Metazoa</taxon>
        <taxon>Ecdysozoa</taxon>
        <taxon>Nematoda</taxon>
        <taxon>Chromadorea</taxon>
        <taxon>Rhabditida</taxon>
        <taxon>Rhabditina</taxon>
        <taxon>Rhabditomorpha</taxon>
        <taxon>Strongyloidea</taxon>
        <taxon>Metastrongylidae</taxon>
        <taxon>Parelaphostrongylus</taxon>
    </lineage>
</organism>
<evidence type="ECO:0000313" key="2">
    <source>
        <dbReference type="EMBL" id="KAJ1357239.1"/>
    </source>
</evidence>
<comment type="caution">
    <text evidence="2">The sequence shown here is derived from an EMBL/GenBank/DDBJ whole genome shotgun (WGS) entry which is preliminary data.</text>
</comment>
<keyword evidence="3" id="KW-1185">Reference proteome</keyword>
<dbReference type="Proteomes" id="UP001196413">
    <property type="component" value="Unassembled WGS sequence"/>
</dbReference>
<accession>A0AAD5N438</accession>
<proteinExistence type="predicted"/>
<keyword evidence="1" id="KW-0812">Transmembrane</keyword>
<keyword evidence="1" id="KW-1133">Transmembrane helix</keyword>
<feature type="transmembrane region" description="Helical" evidence="1">
    <location>
        <begin position="70"/>
        <end position="90"/>
    </location>
</feature>
<name>A0AAD5N438_PARTN</name>
<evidence type="ECO:0000313" key="3">
    <source>
        <dbReference type="Proteomes" id="UP001196413"/>
    </source>
</evidence>